<proteinExistence type="inferred from homology"/>
<comment type="cofactor">
    <cofactor evidence="8">
        <name>Zn(2+)</name>
        <dbReference type="ChEBI" id="CHEBI:29105"/>
    </cofactor>
</comment>
<comment type="similarity">
    <text evidence="1 8">Belongs to the peptidase M4 family.</text>
</comment>
<name>A0A919C3B7_9ACTN</name>
<dbReference type="PRINTS" id="PR00730">
    <property type="entry name" value="THERMOLYSIN"/>
</dbReference>
<dbReference type="CDD" id="cd09597">
    <property type="entry name" value="M4_TLP"/>
    <property type="match status" value="1"/>
</dbReference>
<dbReference type="InterPro" id="IPR052759">
    <property type="entry name" value="Metalloprotease_M4"/>
</dbReference>
<dbReference type="PANTHER" id="PTHR43579">
    <property type="match status" value="1"/>
</dbReference>
<keyword evidence="13" id="KW-1185">Reference proteome</keyword>
<organism evidence="12 13">
    <name type="scientific">Streptomyces capoamus</name>
    <dbReference type="NCBI Taxonomy" id="68183"/>
    <lineage>
        <taxon>Bacteria</taxon>
        <taxon>Bacillati</taxon>
        <taxon>Actinomycetota</taxon>
        <taxon>Actinomycetes</taxon>
        <taxon>Kitasatosporales</taxon>
        <taxon>Streptomycetaceae</taxon>
        <taxon>Streptomyces</taxon>
    </lineage>
</organism>
<keyword evidence="3" id="KW-0479">Metal-binding</keyword>
<dbReference type="GO" id="GO:0006508">
    <property type="term" value="P:proteolysis"/>
    <property type="evidence" value="ECO:0007669"/>
    <property type="project" value="UniProtKB-KW"/>
</dbReference>
<evidence type="ECO:0000256" key="4">
    <source>
        <dbReference type="ARBA" id="ARBA00022801"/>
    </source>
</evidence>
<feature type="domain" description="Peptidase M4" evidence="10">
    <location>
        <begin position="84"/>
        <end position="172"/>
    </location>
</feature>
<evidence type="ECO:0000313" key="13">
    <source>
        <dbReference type="Proteomes" id="UP000619355"/>
    </source>
</evidence>
<keyword evidence="2 8" id="KW-0645">Protease</keyword>
<keyword evidence="4 8" id="KW-0378">Hydrolase</keyword>
<keyword evidence="9" id="KW-0175">Coiled coil</keyword>
<evidence type="ECO:0000256" key="7">
    <source>
        <dbReference type="PIRSR" id="PIRSR623612-1"/>
    </source>
</evidence>
<accession>A0A919C3B7</accession>
<evidence type="ECO:0000256" key="1">
    <source>
        <dbReference type="ARBA" id="ARBA00009388"/>
    </source>
</evidence>
<evidence type="ECO:0000259" key="10">
    <source>
        <dbReference type="Pfam" id="PF01447"/>
    </source>
</evidence>
<keyword evidence="8" id="KW-0964">Secreted</keyword>
<evidence type="ECO:0000256" key="9">
    <source>
        <dbReference type="SAM" id="Coils"/>
    </source>
</evidence>
<dbReference type="Pfam" id="PF02868">
    <property type="entry name" value="Peptidase_M4_C"/>
    <property type="match status" value="1"/>
</dbReference>
<comment type="subcellular location">
    <subcellularLocation>
        <location evidence="8">Secreted</location>
    </subcellularLocation>
</comment>
<dbReference type="PANTHER" id="PTHR43579:SF1">
    <property type="entry name" value="NEUTRAL METALLOPROTEINASE"/>
    <property type="match status" value="1"/>
</dbReference>
<keyword evidence="5 8" id="KW-0862">Zinc</keyword>
<feature type="active site" evidence="7">
    <location>
        <position position="165"/>
    </location>
</feature>
<dbReference type="InterPro" id="IPR027268">
    <property type="entry name" value="Peptidase_M4/M1_CTD_sf"/>
</dbReference>
<dbReference type="AlphaFoldDB" id="A0A919C3B7"/>
<evidence type="ECO:0000256" key="3">
    <source>
        <dbReference type="ARBA" id="ARBA00022723"/>
    </source>
</evidence>
<dbReference type="SUPFAM" id="SSF55486">
    <property type="entry name" value="Metalloproteases ('zincins'), catalytic domain"/>
    <property type="match status" value="1"/>
</dbReference>
<dbReference type="InterPro" id="IPR023612">
    <property type="entry name" value="Peptidase_M4"/>
</dbReference>
<evidence type="ECO:0000256" key="8">
    <source>
        <dbReference type="RuleBase" id="RU366073"/>
    </source>
</evidence>
<evidence type="ECO:0000256" key="2">
    <source>
        <dbReference type="ARBA" id="ARBA00022670"/>
    </source>
</evidence>
<protein>
    <recommendedName>
        <fullName evidence="8">Neutral metalloproteinase</fullName>
        <ecNumber evidence="8">3.4.24.-</ecNumber>
    </recommendedName>
</protein>
<comment type="function">
    <text evidence="8">Extracellular zinc metalloprotease.</text>
</comment>
<evidence type="ECO:0000256" key="6">
    <source>
        <dbReference type="ARBA" id="ARBA00023049"/>
    </source>
</evidence>
<feature type="coiled-coil region" evidence="9">
    <location>
        <begin position="375"/>
        <end position="402"/>
    </location>
</feature>
<comment type="caution">
    <text evidence="12">The sequence shown here is derived from an EMBL/GenBank/DDBJ whole genome shotgun (WGS) entry which is preliminary data.</text>
</comment>
<feature type="domain" description="Peptidase M4 C-terminal" evidence="11">
    <location>
        <begin position="175"/>
        <end position="346"/>
    </location>
</feature>
<sequence>MTTTRRVHCIIPPHLLDKLLESDDSEVRKAALDTMLTTTRLRGERAIRASFIGATAPGNGRRTVFDCRQGRVLPTATLVRTEEGTASQDASVNRAFDGLGLTRDFYHDVLQRDSIDGLGMRLNGYIHFDRMYNNAFWDGQQMVFGDGDGRMFTDFTGAVDVIGHELTHGVTEYTAGLAYHDQPGALNESISDVFGTLVKQWSAHQSVDAADWLIGAEVFTPGIDADALRSLKAPGEAYDNPEFGKDPQPAHMNKYVNLPNTERGDYGGVHINSGIPNKAFYLTATRIGGYAWQAPALIWYESLKASTSQTQFQDFADTTYQKAEELYGADSAEQLAVLAAWQDVGIHISGIPTGIARTRSHTARHNGGVGHEDGVAALSKQIKALTAQVKALAEDVTALKSSNALKSSR</sequence>
<dbReference type="Gene3D" id="1.10.390.10">
    <property type="entry name" value="Neutral Protease Domain 2"/>
    <property type="match status" value="1"/>
</dbReference>
<feature type="active site" description="Proton donor" evidence="7">
    <location>
        <position position="270"/>
    </location>
</feature>
<dbReference type="RefSeq" id="WP_189979924.1">
    <property type="nucleotide sequence ID" value="NZ_BNBF01000004.1"/>
</dbReference>
<evidence type="ECO:0000259" key="11">
    <source>
        <dbReference type="Pfam" id="PF02868"/>
    </source>
</evidence>
<dbReference type="Gene3D" id="3.10.170.10">
    <property type="match status" value="1"/>
</dbReference>
<dbReference type="EMBL" id="BNBF01000004">
    <property type="protein sequence ID" value="GHG42116.1"/>
    <property type="molecule type" value="Genomic_DNA"/>
</dbReference>
<evidence type="ECO:0000256" key="5">
    <source>
        <dbReference type="ARBA" id="ARBA00022833"/>
    </source>
</evidence>
<dbReference type="GO" id="GO:0005576">
    <property type="term" value="C:extracellular region"/>
    <property type="evidence" value="ECO:0007669"/>
    <property type="project" value="UniProtKB-SubCell"/>
</dbReference>
<keyword evidence="6 8" id="KW-0482">Metalloprotease</keyword>
<dbReference type="GO" id="GO:0046872">
    <property type="term" value="F:metal ion binding"/>
    <property type="evidence" value="ECO:0007669"/>
    <property type="project" value="UniProtKB-UniRule"/>
</dbReference>
<dbReference type="InterPro" id="IPR001570">
    <property type="entry name" value="Peptidase_M4_C_domain"/>
</dbReference>
<gene>
    <name evidence="12" type="ORF">GCM10018980_17520</name>
</gene>
<dbReference type="Proteomes" id="UP000619355">
    <property type="component" value="Unassembled WGS sequence"/>
</dbReference>
<dbReference type="InterPro" id="IPR013856">
    <property type="entry name" value="Peptidase_M4_domain"/>
</dbReference>
<evidence type="ECO:0000313" key="12">
    <source>
        <dbReference type="EMBL" id="GHG42116.1"/>
    </source>
</evidence>
<dbReference type="Pfam" id="PF01447">
    <property type="entry name" value="Peptidase_M4"/>
    <property type="match status" value="1"/>
</dbReference>
<reference evidence="13" key="1">
    <citation type="journal article" date="2019" name="Int. J. Syst. Evol. Microbiol.">
        <title>The Global Catalogue of Microorganisms (GCM) 10K type strain sequencing project: providing services to taxonomists for standard genome sequencing and annotation.</title>
        <authorList>
            <consortium name="The Broad Institute Genomics Platform"/>
            <consortium name="The Broad Institute Genome Sequencing Center for Infectious Disease"/>
            <person name="Wu L."/>
            <person name="Ma J."/>
        </authorList>
    </citation>
    <scope>NUCLEOTIDE SEQUENCE [LARGE SCALE GENOMIC DNA]</scope>
    <source>
        <strain evidence="13">JCM 4253</strain>
    </source>
</reference>
<dbReference type="EC" id="3.4.24.-" evidence="8"/>
<dbReference type="GO" id="GO:0004222">
    <property type="term" value="F:metalloendopeptidase activity"/>
    <property type="evidence" value="ECO:0007669"/>
    <property type="project" value="UniProtKB-UniRule"/>
</dbReference>